<proteinExistence type="predicted"/>
<protein>
    <recommendedName>
        <fullName evidence="3">TAT (Twin-arginine translocation) pathway-exported protein</fullName>
    </recommendedName>
</protein>
<organism evidence="1 2">
    <name type="scientific">Novosphingobium beihaiensis</name>
    <dbReference type="NCBI Taxonomy" id="2930389"/>
    <lineage>
        <taxon>Bacteria</taxon>
        <taxon>Pseudomonadati</taxon>
        <taxon>Pseudomonadota</taxon>
        <taxon>Alphaproteobacteria</taxon>
        <taxon>Sphingomonadales</taxon>
        <taxon>Sphingomonadaceae</taxon>
        <taxon>Novosphingobium</taxon>
    </lineage>
</organism>
<comment type="caution">
    <text evidence="1">The sequence shown here is derived from an EMBL/GenBank/DDBJ whole genome shotgun (WGS) entry which is preliminary data.</text>
</comment>
<evidence type="ECO:0000313" key="1">
    <source>
        <dbReference type="EMBL" id="MCJ2187030.1"/>
    </source>
</evidence>
<dbReference type="PROSITE" id="PS51318">
    <property type="entry name" value="TAT"/>
    <property type="match status" value="1"/>
</dbReference>
<dbReference type="EMBL" id="JALHLG010000009">
    <property type="protein sequence ID" value="MCJ2187030.1"/>
    <property type="molecule type" value="Genomic_DNA"/>
</dbReference>
<sequence length="132" mass="14447">MLNRRNFIGGLTASAIALPAALKGTPTVQRDFSMLPPERRADAEAMYASMMAALPYERTEIPGHNAYQEWHGLKALDKGWPVIIGSDEDLERVAEQFSRRSCRLSFHSRLCSATSGYPCGNPGQGPVAPVSR</sequence>
<keyword evidence="2" id="KW-1185">Reference proteome</keyword>
<dbReference type="Proteomes" id="UP001202281">
    <property type="component" value="Unassembled WGS sequence"/>
</dbReference>
<reference evidence="1 2" key="1">
    <citation type="submission" date="2022-04" db="EMBL/GenBank/DDBJ databases">
        <title>Identification of a novel bacterium isolated from mangrove sediments.</title>
        <authorList>
            <person name="Pan X."/>
        </authorList>
    </citation>
    <scope>NUCLEOTIDE SEQUENCE [LARGE SCALE GENOMIC DNA]</scope>
    <source>
        <strain evidence="1 2">B2638</strain>
    </source>
</reference>
<evidence type="ECO:0000313" key="2">
    <source>
        <dbReference type="Proteomes" id="UP001202281"/>
    </source>
</evidence>
<evidence type="ECO:0008006" key="3">
    <source>
        <dbReference type="Google" id="ProtNLM"/>
    </source>
</evidence>
<accession>A0ABT0BPM8</accession>
<dbReference type="RefSeq" id="WP_243920144.1">
    <property type="nucleotide sequence ID" value="NZ_JALHLG010000009.1"/>
</dbReference>
<name>A0ABT0BPM8_9SPHN</name>
<gene>
    <name evidence="1" type="ORF">MTR66_09410</name>
</gene>
<dbReference type="InterPro" id="IPR006311">
    <property type="entry name" value="TAT_signal"/>
</dbReference>